<accession>A0A9Q1EMZ5</accession>
<gene>
    <name evidence="2" type="ORF">SKAU_G00341000</name>
</gene>
<evidence type="ECO:0000256" key="1">
    <source>
        <dbReference type="SAM" id="MobiDB-lite"/>
    </source>
</evidence>
<dbReference type="EMBL" id="JAINUF010000015">
    <property type="protein sequence ID" value="KAJ8341809.1"/>
    <property type="molecule type" value="Genomic_DNA"/>
</dbReference>
<protein>
    <submittedName>
        <fullName evidence="2">Uncharacterized protein</fullName>
    </submittedName>
</protein>
<evidence type="ECO:0000313" key="3">
    <source>
        <dbReference type="Proteomes" id="UP001152622"/>
    </source>
</evidence>
<feature type="region of interest" description="Disordered" evidence="1">
    <location>
        <begin position="1"/>
        <end position="162"/>
    </location>
</feature>
<evidence type="ECO:0000313" key="2">
    <source>
        <dbReference type="EMBL" id="KAJ8341809.1"/>
    </source>
</evidence>
<dbReference type="AlphaFoldDB" id="A0A9Q1EMZ5"/>
<name>A0A9Q1EMZ5_SYNKA</name>
<dbReference type="Proteomes" id="UP001152622">
    <property type="component" value="Chromosome 15"/>
</dbReference>
<keyword evidence="3" id="KW-1185">Reference proteome</keyword>
<organism evidence="2 3">
    <name type="scientific">Synaphobranchus kaupii</name>
    <name type="common">Kaup's arrowtooth eel</name>
    <dbReference type="NCBI Taxonomy" id="118154"/>
    <lineage>
        <taxon>Eukaryota</taxon>
        <taxon>Metazoa</taxon>
        <taxon>Chordata</taxon>
        <taxon>Craniata</taxon>
        <taxon>Vertebrata</taxon>
        <taxon>Euteleostomi</taxon>
        <taxon>Actinopterygii</taxon>
        <taxon>Neopterygii</taxon>
        <taxon>Teleostei</taxon>
        <taxon>Anguilliformes</taxon>
        <taxon>Synaphobranchidae</taxon>
        <taxon>Synaphobranchus</taxon>
    </lineage>
</organism>
<sequence>MRDGRGLNTALSEPGFQISDTSQQGKGFNGQGHRRATGAQIFPLLCGGERGPPGSGASSASRSLSRVKKEQQAPVSCDPRSNNDSAPEHPPSAPCPVLLGPAPAAGQRLRPERGRKPTSLSERRHSRPAPSTPPPPPSWPRRYRARTRFPEGQEANGHNGKC</sequence>
<comment type="caution">
    <text evidence="2">The sequence shown here is derived from an EMBL/GenBank/DDBJ whole genome shotgun (WGS) entry which is preliminary data.</text>
</comment>
<proteinExistence type="predicted"/>
<reference evidence="2" key="1">
    <citation type="journal article" date="2023" name="Science">
        <title>Genome structures resolve the early diversification of teleost fishes.</title>
        <authorList>
            <person name="Parey E."/>
            <person name="Louis A."/>
            <person name="Montfort J."/>
            <person name="Bouchez O."/>
            <person name="Roques C."/>
            <person name="Iampietro C."/>
            <person name="Lluch J."/>
            <person name="Castinel A."/>
            <person name="Donnadieu C."/>
            <person name="Desvignes T."/>
            <person name="Floi Bucao C."/>
            <person name="Jouanno E."/>
            <person name="Wen M."/>
            <person name="Mejri S."/>
            <person name="Dirks R."/>
            <person name="Jansen H."/>
            <person name="Henkel C."/>
            <person name="Chen W.J."/>
            <person name="Zahm M."/>
            <person name="Cabau C."/>
            <person name="Klopp C."/>
            <person name="Thompson A.W."/>
            <person name="Robinson-Rechavi M."/>
            <person name="Braasch I."/>
            <person name="Lecointre G."/>
            <person name="Bobe J."/>
            <person name="Postlethwait J.H."/>
            <person name="Berthelot C."/>
            <person name="Roest Crollius H."/>
            <person name="Guiguen Y."/>
        </authorList>
    </citation>
    <scope>NUCLEOTIDE SEQUENCE</scope>
    <source>
        <strain evidence="2">WJC10195</strain>
    </source>
</reference>
<feature type="compositionally biased region" description="Pro residues" evidence="1">
    <location>
        <begin position="130"/>
        <end position="139"/>
    </location>
</feature>